<sequence>MKYFTMSFAHFFTHHKKFFLKKMLHTYIMYIAFFHFFQLRLVQSVGLKIGMVHKL</sequence>
<reference evidence="1 2" key="1">
    <citation type="submission" date="2018-06" db="EMBL/GenBank/DDBJ databases">
        <title>Genomic Encyclopedia of Archaeal and Bacterial Type Strains, Phase II (KMG-II): from individual species to whole genera.</title>
        <authorList>
            <person name="Goeker M."/>
        </authorList>
    </citation>
    <scope>NUCLEOTIDE SEQUENCE [LARGE SCALE GENOMIC DNA]</scope>
    <source>
        <strain evidence="1 2">KACC 16626</strain>
    </source>
</reference>
<gene>
    <name evidence="1" type="ORF">BJ095_107115</name>
</gene>
<dbReference type="Proteomes" id="UP000247416">
    <property type="component" value="Unassembled WGS sequence"/>
</dbReference>
<evidence type="ECO:0000313" key="2">
    <source>
        <dbReference type="Proteomes" id="UP000247416"/>
    </source>
</evidence>
<keyword evidence="2" id="KW-1185">Reference proteome</keyword>
<evidence type="ECO:0000313" key="1">
    <source>
        <dbReference type="EMBL" id="PYF06880.1"/>
    </source>
</evidence>
<dbReference type="AlphaFoldDB" id="A0A318TSP7"/>
<protein>
    <submittedName>
        <fullName evidence="1">Uncharacterized protein</fullName>
    </submittedName>
</protein>
<dbReference type="EMBL" id="QJTJ01000007">
    <property type="protein sequence ID" value="PYF06880.1"/>
    <property type="molecule type" value="Genomic_DNA"/>
</dbReference>
<accession>A0A318TSP7</accession>
<name>A0A318TSP7_9BACL</name>
<comment type="caution">
    <text evidence="1">The sequence shown here is derived from an EMBL/GenBank/DDBJ whole genome shotgun (WGS) entry which is preliminary data.</text>
</comment>
<proteinExistence type="predicted"/>
<organism evidence="1 2">
    <name type="scientific">Ureibacillus chungkukjangi</name>
    <dbReference type="NCBI Taxonomy" id="1202712"/>
    <lineage>
        <taxon>Bacteria</taxon>
        <taxon>Bacillati</taxon>
        <taxon>Bacillota</taxon>
        <taxon>Bacilli</taxon>
        <taxon>Bacillales</taxon>
        <taxon>Caryophanaceae</taxon>
        <taxon>Ureibacillus</taxon>
    </lineage>
</organism>